<evidence type="ECO:0000313" key="10">
    <source>
        <dbReference type="EMBL" id="KAF5804317.1"/>
    </source>
</evidence>
<evidence type="ECO:0000256" key="5">
    <source>
        <dbReference type="ARBA" id="ARBA00022917"/>
    </source>
</evidence>
<dbReference type="InterPro" id="IPR050489">
    <property type="entry name" value="Tyr-tRNA_synthase"/>
</dbReference>
<evidence type="ECO:0000313" key="11">
    <source>
        <dbReference type="Proteomes" id="UP000215914"/>
    </source>
</evidence>
<dbReference type="Proteomes" id="UP000215914">
    <property type="component" value="Unassembled WGS sequence"/>
</dbReference>
<organism evidence="10 11">
    <name type="scientific">Helianthus annuus</name>
    <name type="common">Common sunflower</name>
    <dbReference type="NCBI Taxonomy" id="4232"/>
    <lineage>
        <taxon>Eukaryota</taxon>
        <taxon>Viridiplantae</taxon>
        <taxon>Streptophyta</taxon>
        <taxon>Embryophyta</taxon>
        <taxon>Tracheophyta</taxon>
        <taxon>Spermatophyta</taxon>
        <taxon>Magnoliopsida</taxon>
        <taxon>eudicotyledons</taxon>
        <taxon>Gunneridae</taxon>
        <taxon>Pentapetalae</taxon>
        <taxon>asterids</taxon>
        <taxon>campanulids</taxon>
        <taxon>Asterales</taxon>
        <taxon>Asteraceae</taxon>
        <taxon>Asteroideae</taxon>
        <taxon>Heliantheae alliance</taxon>
        <taxon>Heliantheae</taxon>
        <taxon>Helianthus</taxon>
    </lineage>
</organism>
<gene>
    <name evidence="10" type="ORF">HanXRQr2_Chr05g0195681</name>
</gene>
<evidence type="ECO:0000256" key="2">
    <source>
        <dbReference type="ARBA" id="ARBA00022598"/>
    </source>
</evidence>
<dbReference type="EMBL" id="MNCJ02000320">
    <property type="protein sequence ID" value="KAF5804317.1"/>
    <property type="molecule type" value="Genomic_DNA"/>
</dbReference>
<dbReference type="GO" id="GO:0006418">
    <property type="term" value="P:tRNA aminoacylation for protein translation"/>
    <property type="evidence" value="ECO:0007669"/>
    <property type="project" value="InterPro"/>
</dbReference>
<evidence type="ECO:0000256" key="4">
    <source>
        <dbReference type="ARBA" id="ARBA00022840"/>
    </source>
</evidence>
<reference evidence="10" key="2">
    <citation type="submission" date="2020-06" db="EMBL/GenBank/DDBJ databases">
        <title>Helianthus annuus Genome sequencing and assembly Release 2.</title>
        <authorList>
            <person name="Gouzy J."/>
            <person name="Langlade N."/>
            <person name="Munos S."/>
        </authorList>
    </citation>
    <scope>NUCLEOTIDE SEQUENCE</scope>
    <source>
        <tissue evidence="10">Leaves</tissue>
    </source>
</reference>
<dbReference type="SUPFAM" id="SSF52374">
    <property type="entry name" value="Nucleotidylyl transferase"/>
    <property type="match status" value="1"/>
</dbReference>
<reference evidence="10" key="1">
    <citation type="journal article" date="2017" name="Nature">
        <title>The sunflower genome provides insights into oil metabolism, flowering and Asterid evolution.</title>
        <authorList>
            <person name="Badouin H."/>
            <person name="Gouzy J."/>
            <person name="Grassa C.J."/>
            <person name="Murat F."/>
            <person name="Staton S.E."/>
            <person name="Cottret L."/>
            <person name="Lelandais-Briere C."/>
            <person name="Owens G.L."/>
            <person name="Carrere S."/>
            <person name="Mayjonade B."/>
            <person name="Legrand L."/>
            <person name="Gill N."/>
            <person name="Kane N.C."/>
            <person name="Bowers J.E."/>
            <person name="Hubner S."/>
            <person name="Bellec A."/>
            <person name="Berard A."/>
            <person name="Berges H."/>
            <person name="Blanchet N."/>
            <person name="Boniface M.C."/>
            <person name="Brunel D."/>
            <person name="Catrice O."/>
            <person name="Chaidir N."/>
            <person name="Claudel C."/>
            <person name="Donnadieu C."/>
            <person name="Faraut T."/>
            <person name="Fievet G."/>
            <person name="Helmstetter N."/>
            <person name="King M."/>
            <person name="Knapp S.J."/>
            <person name="Lai Z."/>
            <person name="Le Paslier M.C."/>
            <person name="Lippi Y."/>
            <person name="Lorenzon L."/>
            <person name="Mandel J.R."/>
            <person name="Marage G."/>
            <person name="Marchand G."/>
            <person name="Marquand E."/>
            <person name="Bret-Mestries E."/>
            <person name="Morien E."/>
            <person name="Nambeesan S."/>
            <person name="Nguyen T."/>
            <person name="Pegot-Espagnet P."/>
            <person name="Pouilly N."/>
            <person name="Raftis F."/>
            <person name="Sallet E."/>
            <person name="Schiex T."/>
            <person name="Thomas J."/>
            <person name="Vandecasteele C."/>
            <person name="Vares D."/>
            <person name="Vear F."/>
            <person name="Vautrin S."/>
            <person name="Crespi M."/>
            <person name="Mangin B."/>
            <person name="Burke J.M."/>
            <person name="Salse J."/>
            <person name="Munos S."/>
            <person name="Vincourt P."/>
            <person name="Rieseberg L.H."/>
            <person name="Langlade N.B."/>
        </authorList>
    </citation>
    <scope>NUCLEOTIDE SEQUENCE</scope>
    <source>
        <tissue evidence="10">Leaves</tissue>
    </source>
</reference>
<keyword evidence="6 9" id="KW-0030">Aminoacyl-tRNA synthetase</keyword>
<dbReference type="PANTHER" id="PTHR46264">
    <property type="entry name" value="TYROSINE-TRNA LIGASE"/>
    <property type="match status" value="1"/>
</dbReference>
<dbReference type="InterPro" id="IPR014729">
    <property type="entry name" value="Rossmann-like_a/b/a_fold"/>
</dbReference>
<sequence>MLPGLKKGQEKMSKSDPSSAIFMEDEEADVIQKIDNAYCPPKVVDKNPCLEYINYIVFPWFNEFRVERSAENGGEKTFTSFDELVADYEKGDVQPADLQPALSKALNRILQPVRDHFKTDENAKALFERVKVWTFSSL</sequence>
<dbReference type="InterPro" id="IPR002305">
    <property type="entry name" value="aa-tRNA-synth_Ic"/>
</dbReference>
<evidence type="ECO:0000256" key="1">
    <source>
        <dbReference type="ARBA" id="ARBA00013160"/>
    </source>
</evidence>
<evidence type="ECO:0000256" key="9">
    <source>
        <dbReference type="RuleBase" id="RU363036"/>
    </source>
</evidence>
<dbReference type="GO" id="GO:0005524">
    <property type="term" value="F:ATP binding"/>
    <property type="evidence" value="ECO:0007669"/>
    <property type="project" value="UniProtKB-KW"/>
</dbReference>
<accession>A0A9K3IWN0</accession>
<evidence type="ECO:0000256" key="8">
    <source>
        <dbReference type="ARBA" id="ARBA00048248"/>
    </source>
</evidence>
<dbReference type="GO" id="GO:0004831">
    <property type="term" value="F:tyrosine-tRNA ligase activity"/>
    <property type="evidence" value="ECO:0007669"/>
    <property type="project" value="UniProtKB-EC"/>
</dbReference>
<comment type="similarity">
    <text evidence="9">Belongs to the class-I aminoacyl-tRNA synthetase family.</text>
</comment>
<dbReference type="Gene3D" id="3.40.50.620">
    <property type="entry name" value="HUPs"/>
    <property type="match status" value="1"/>
</dbReference>
<name>A0A9K3IWN0_HELAN</name>
<keyword evidence="5 9" id="KW-0648">Protein biosynthesis</keyword>
<dbReference type="AlphaFoldDB" id="A0A9K3IWN0"/>
<evidence type="ECO:0000256" key="3">
    <source>
        <dbReference type="ARBA" id="ARBA00022741"/>
    </source>
</evidence>
<evidence type="ECO:0000256" key="7">
    <source>
        <dbReference type="ARBA" id="ARBA00033323"/>
    </source>
</evidence>
<keyword evidence="3 9" id="KW-0547">Nucleotide-binding</keyword>
<dbReference type="PANTHER" id="PTHR46264:SF4">
    <property type="entry name" value="TYROSINE--TRNA LIGASE, CYTOPLASMIC"/>
    <property type="match status" value="1"/>
</dbReference>
<dbReference type="Gramene" id="mRNA:HanXRQr2_Chr05g0195681">
    <property type="protein sequence ID" value="mRNA:HanXRQr2_Chr05g0195681"/>
    <property type="gene ID" value="HanXRQr2_Chr05g0195681"/>
</dbReference>
<protein>
    <recommendedName>
        <fullName evidence="1">tyrosine--tRNA ligase</fullName>
        <ecNumber evidence="1">6.1.1.1</ecNumber>
    </recommendedName>
    <alternativeName>
        <fullName evidence="7">Tyrosyl-tRNA synthetase</fullName>
    </alternativeName>
</protein>
<keyword evidence="4 9" id="KW-0067">ATP-binding</keyword>
<comment type="catalytic activity">
    <reaction evidence="8">
        <text>tRNA(Tyr) + L-tyrosine + ATP = L-tyrosyl-tRNA(Tyr) + AMP + diphosphate + H(+)</text>
        <dbReference type="Rhea" id="RHEA:10220"/>
        <dbReference type="Rhea" id="RHEA-COMP:9706"/>
        <dbReference type="Rhea" id="RHEA-COMP:9707"/>
        <dbReference type="ChEBI" id="CHEBI:15378"/>
        <dbReference type="ChEBI" id="CHEBI:30616"/>
        <dbReference type="ChEBI" id="CHEBI:33019"/>
        <dbReference type="ChEBI" id="CHEBI:58315"/>
        <dbReference type="ChEBI" id="CHEBI:78442"/>
        <dbReference type="ChEBI" id="CHEBI:78536"/>
        <dbReference type="ChEBI" id="CHEBI:456215"/>
        <dbReference type="EC" id="6.1.1.1"/>
    </reaction>
</comment>
<keyword evidence="11" id="KW-1185">Reference proteome</keyword>
<dbReference type="EC" id="6.1.1.1" evidence="1"/>
<evidence type="ECO:0000256" key="6">
    <source>
        <dbReference type="ARBA" id="ARBA00023146"/>
    </source>
</evidence>
<proteinExistence type="inferred from homology"/>
<keyword evidence="2 9" id="KW-0436">Ligase</keyword>
<dbReference type="Pfam" id="PF00579">
    <property type="entry name" value="tRNA-synt_1b"/>
    <property type="match status" value="1"/>
</dbReference>
<comment type="caution">
    <text evidence="10">The sequence shown here is derived from an EMBL/GenBank/DDBJ whole genome shotgun (WGS) entry which is preliminary data.</text>
</comment>